<keyword evidence="7" id="KW-0963">Cytoplasm</keyword>
<dbReference type="HAMAP" id="MF_00412">
    <property type="entry name" value="ProA"/>
    <property type="match status" value="1"/>
</dbReference>
<evidence type="ECO:0000313" key="9">
    <source>
        <dbReference type="EMBL" id="QDU36661.1"/>
    </source>
</evidence>
<dbReference type="GO" id="GO:0050661">
    <property type="term" value="F:NADP binding"/>
    <property type="evidence" value="ECO:0007669"/>
    <property type="project" value="InterPro"/>
</dbReference>
<evidence type="ECO:0000256" key="2">
    <source>
        <dbReference type="ARBA" id="ARBA00022605"/>
    </source>
</evidence>
<gene>
    <name evidence="9" type="primary">proA_1</name>
    <name evidence="7" type="synonym">proA</name>
    <name evidence="9" type="ORF">Mal4_09490</name>
</gene>
<reference evidence="9 10" key="1">
    <citation type="submission" date="2019-02" db="EMBL/GenBank/DDBJ databases">
        <title>Deep-cultivation of Planctomycetes and their phenomic and genomic characterization uncovers novel biology.</title>
        <authorList>
            <person name="Wiegand S."/>
            <person name="Jogler M."/>
            <person name="Boedeker C."/>
            <person name="Pinto D."/>
            <person name="Vollmers J."/>
            <person name="Rivas-Marin E."/>
            <person name="Kohn T."/>
            <person name="Peeters S.H."/>
            <person name="Heuer A."/>
            <person name="Rast P."/>
            <person name="Oberbeckmann S."/>
            <person name="Bunk B."/>
            <person name="Jeske O."/>
            <person name="Meyerdierks A."/>
            <person name="Storesund J.E."/>
            <person name="Kallscheuer N."/>
            <person name="Luecker S."/>
            <person name="Lage O.M."/>
            <person name="Pohl T."/>
            <person name="Merkel B.J."/>
            <person name="Hornburger P."/>
            <person name="Mueller R.-W."/>
            <person name="Bruemmer F."/>
            <person name="Labrenz M."/>
            <person name="Spormann A.M."/>
            <person name="Op den Camp H."/>
            <person name="Overmann J."/>
            <person name="Amann R."/>
            <person name="Jetten M.S.M."/>
            <person name="Mascher T."/>
            <person name="Medema M.H."/>
            <person name="Devos D.P."/>
            <person name="Kaster A.-K."/>
            <person name="Ovreas L."/>
            <person name="Rohde M."/>
            <person name="Galperin M.Y."/>
            <person name="Jogler C."/>
        </authorList>
    </citation>
    <scope>NUCLEOTIDE SEQUENCE [LARGE SCALE GENOMIC DNA]</scope>
    <source>
        <strain evidence="9 10">Mal4</strain>
    </source>
</reference>
<evidence type="ECO:0000259" key="8">
    <source>
        <dbReference type="Pfam" id="PF00171"/>
    </source>
</evidence>
<evidence type="ECO:0000256" key="1">
    <source>
        <dbReference type="ARBA" id="ARBA00004985"/>
    </source>
</evidence>
<keyword evidence="3 7" id="KW-0641">Proline biosynthesis</keyword>
<dbReference type="UniPathway" id="UPA00098">
    <property type="reaction ID" value="UER00360"/>
</dbReference>
<accession>A0A517Z2F6</accession>
<proteinExistence type="inferred from homology"/>
<feature type="domain" description="Aldehyde dehydrogenase" evidence="8">
    <location>
        <begin position="10"/>
        <end position="284"/>
    </location>
</feature>
<dbReference type="SUPFAM" id="SSF53720">
    <property type="entry name" value="ALDH-like"/>
    <property type="match status" value="1"/>
</dbReference>
<protein>
    <recommendedName>
        <fullName evidence="7">Gamma-glutamyl phosphate reductase</fullName>
        <shortName evidence="7">GPR</shortName>
        <ecNumber evidence="7">1.2.1.41</ecNumber>
    </recommendedName>
    <alternativeName>
        <fullName evidence="7">Glutamate-5-semialdehyde dehydrogenase</fullName>
    </alternativeName>
    <alternativeName>
        <fullName evidence="7">Glutamyl-gamma-semialdehyde dehydrogenase</fullName>
        <shortName evidence="7">GSA dehydrogenase</shortName>
    </alternativeName>
</protein>
<dbReference type="PANTHER" id="PTHR11063">
    <property type="entry name" value="GLUTAMATE SEMIALDEHYDE DEHYDROGENASE"/>
    <property type="match status" value="1"/>
</dbReference>
<dbReference type="NCBIfam" id="NF001221">
    <property type="entry name" value="PRK00197.1"/>
    <property type="match status" value="1"/>
</dbReference>
<comment type="pathway">
    <text evidence="1 7">Amino-acid biosynthesis; L-proline biosynthesis; L-glutamate 5-semialdehyde from L-glutamate: step 2/2.</text>
</comment>
<dbReference type="Gene3D" id="3.40.309.10">
    <property type="entry name" value="Aldehyde Dehydrogenase, Chain A, domain 2"/>
    <property type="match status" value="1"/>
</dbReference>
<evidence type="ECO:0000313" key="10">
    <source>
        <dbReference type="Proteomes" id="UP000320496"/>
    </source>
</evidence>
<dbReference type="PANTHER" id="PTHR11063:SF8">
    <property type="entry name" value="DELTA-1-PYRROLINE-5-CARBOXYLATE SYNTHASE"/>
    <property type="match status" value="1"/>
</dbReference>
<dbReference type="InterPro" id="IPR015590">
    <property type="entry name" value="Aldehyde_DH_dom"/>
</dbReference>
<dbReference type="EMBL" id="CP036275">
    <property type="protein sequence ID" value="QDU36661.1"/>
    <property type="molecule type" value="Genomic_DNA"/>
</dbReference>
<evidence type="ECO:0000256" key="7">
    <source>
        <dbReference type="HAMAP-Rule" id="MF_00412"/>
    </source>
</evidence>
<evidence type="ECO:0000256" key="6">
    <source>
        <dbReference type="ARBA" id="ARBA00049024"/>
    </source>
</evidence>
<dbReference type="AlphaFoldDB" id="A0A517Z2F6"/>
<name>A0A517Z2F6_9PLAN</name>
<dbReference type="EC" id="1.2.1.41" evidence="7"/>
<dbReference type="GO" id="GO:0004350">
    <property type="term" value="F:glutamate-5-semialdehyde dehydrogenase activity"/>
    <property type="evidence" value="ECO:0007669"/>
    <property type="project" value="UniProtKB-UniRule"/>
</dbReference>
<dbReference type="PIRSF" id="PIRSF000151">
    <property type="entry name" value="GPR"/>
    <property type="match status" value="1"/>
</dbReference>
<evidence type="ECO:0000256" key="5">
    <source>
        <dbReference type="ARBA" id="ARBA00023002"/>
    </source>
</evidence>
<keyword evidence="2 7" id="KW-0028">Amino-acid biosynthesis</keyword>
<sequence length="420" mass="45544">MIENIEAYTQQVARQARAAAYELALVTGQQKNDWLLHSAGRIREDAAALMQENAKDIERAPEFGLTPAATDRLRLTEDRIEGMARGLEEVAALPDPIGEVIDSSVRPNGLVVTRVRNPLGVVFFIYESRPNVTADAAALCVKSSNAVILRGGKEAFHSNIALYRLLAGTLEEVGLPPHAVQLVETTDRAAVGHFLRERENIDVTIPRGGKSLIERVVSEATMPVIKHFDGVCHVYVDRAADLQMARSILLNSKCQRTGVCNAAESLLVHADVAEAFLKDAGAELVAAGVEIRGDERTRQYVAEAKPATEDDYRTEYLGMTISAKVVDNLDEAIAHINRYGSHHTDAIITSDLPAATRFSTAVDSAAVMVNASTRFNDGGQLGLGAEIGISTDKFHARGPCGLRELTCYKYIVQGSGQIRE</sequence>
<dbReference type="GO" id="GO:0055129">
    <property type="term" value="P:L-proline biosynthetic process"/>
    <property type="evidence" value="ECO:0007669"/>
    <property type="project" value="UniProtKB-UniRule"/>
</dbReference>
<dbReference type="GO" id="GO:0005737">
    <property type="term" value="C:cytoplasm"/>
    <property type="evidence" value="ECO:0007669"/>
    <property type="project" value="UniProtKB-SubCell"/>
</dbReference>
<dbReference type="Pfam" id="PF00171">
    <property type="entry name" value="Aldedh"/>
    <property type="match status" value="1"/>
</dbReference>
<dbReference type="InterPro" id="IPR020593">
    <property type="entry name" value="G-glutamylP_reductase_CS"/>
</dbReference>
<evidence type="ECO:0000256" key="4">
    <source>
        <dbReference type="ARBA" id="ARBA00022857"/>
    </source>
</evidence>
<dbReference type="InterPro" id="IPR016161">
    <property type="entry name" value="Ald_DH/histidinol_DH"/>
</dbReference>
<keyword evidence="10" id="KW-1185">Reference proteome</keyword>
<comment type="subcellular location">
    <subcellularLocation>
        <location evidence="7">Cytoplasm</location>
    </subcellularLocation>
</comment>
<comment type="function">
    <text evidence="7">Catalyzes the NADPH-dependent reduction of L-glutamate 5-phosphate into L-glutamate 5-semialdehyde and phosphate. The product spontaneously undergoes cyclization to form 1-pyrroline-5-carboxylate.</text>
</comment>
<keyword evidence="5 7" id="KW-0560">Oxidoreductase</keyword>
<dbReference type="OrthoDB" id="9809970at2"/>
<dbReference type="NCBIfam" id="TIGR00407">
    <property type="entry name" value="proA"/>
    <property type="match status" value="1"/>
</dbReference>
<keyword evidence="4 7" id="KW-0521">NADP</keyword>
<dbReference type="Proteomes" id="UP000320496">
    <property type="component" value="Chromosome"/>
</dbReference>
<dbReference type="InterPro" id="IPR000965">
    <property type="entry name" value="GPR_dom"/>
</dbReference>
<dbReference type="KEGG" id="mri:Mal4_09490"/>
<dbReference type="CDD" id="cd07079">
    <property type="entry name" value="ALDH_F18-19_ProA-GPR"/>
    <property type="match status" value="1"/>
</dbReference>
<comment type="similarity">
    <text evidence="7">Belongs to the gamma-glutamyl phosphate reductase family.</text>
</comment>
<dbReference type="InterPro" id="IPR016162">
    <property type="entry name" value="Ald_DH_N"/>
</dbReference>
<evidence type="ECO:0000256" key="3">
    <source>
        <dbReference type="ARBA" id="ARBA00022650"/>
    </source>
</evidence>
<dbReference type="RefSeq" id="WP_145367299.1">
    <property type="nucleotide sequence ID" value="NZ_CP036275.1"/>
</dbReference>
<comment type="catalytic activity">
    <reaction evidence="6 7">
        <text>L-glutamate 5-semialdehyde + phosphate + NADP(+) = L-glutamyl 5-phosphate + NADPH + H(+)</text>
        <dbReference type="Rhea" id="RHEA:19541"/>
        <dbReference type="ChEBI" id="CHEBI:15378"/>
        <dbReference type="ChEBI" id="CHEBI:43474"/>
        <dbReference type="ChEBI" id="CHEBI:57783"/>
        <dbReference type="ChEBI" id="CHEBI:58066"/>
        <dbReference type="ChEBI" id="CHEBI:58274"/>
        <dbReference type="ChEBI" id="CHEBI:58349"/>
        <dbReference type="EC" id="1.2.1.41"/>
    </reaction>
</comment>
<dbReference type="InterPro" id="IPR016163">
    <property type="entry name" value="Ald_DH_C"/>
</dbReference>
<organism evidence="9 10">
    <name type="scientific">Maioricimonas rarisocia</name>
    <dbReference type="NCBI Taxonomy" id="2528026"/>
    <lineage>
        <taxon>Bacteria</taxon>
        <taxon>Pseudomonadati</taxon>
        <taxon>Planctomycetota</taxon>
        <taxon>Planctomycetia</taxon>
        <taxon>Planctomycetales</taxon>
        <taxon>Planctomycetaceae</taxon>
        <taxon>Maioricimonas</taxon>
    </lineage>
</organism>
<dbReference type="PROSITE" id="PS01223">
    <property type="entry name" value="PROA"/>
    <property type="match status" value="1"/>
</dbReference>
<dbReference type="InterPro" id="IPR012134">
    <property type="entry name" value="Glu-5-SA_DH"/>
</dbReference>
<dbReference type="FunFam" id="3.40.309.10:FF:000006">
    <property type="entry name" value="Gamma-glutamyl phosphate reductase"/>
    <property type="match status" value="1"/>
</dbReference>
<dbReference type="Gene3D" id="3.40.605.10">
    <property type="entry name" value="Aldehyde Dehydrogenase, Chain A, domain 1"/>
    <property type="match status" value="1"/>
</dbReference>